<organism evidence="8 9">
    <name type="scientific">Galdieria partita</name>
    <dbReference type="NCBI Taxonomy" id="83374"/>
    <lineage>
        <taxon>Eukaryota</taxon>
        <taxon>Rhodophyta</taxon>
        <taxon>Bangiophyceae</taxon>
        <taxon>Galdieriales</taxon>
        <taxon>Galdieriaceae</taxon>
        <taxon>Galdieria</taxon>
    </lineage>
</organism>
<dbReference type="InterPro" id="IPR016064">
    <property type="entry name" value="NAD/diacylglycerol_kinase_sf"/>
</dbReference>
<dbReference type="OrthoDB" id="242257at2759"/>
<dbReference type="SMART" id="SM00046">
    <property type="entry name" value="DAGKc"/>
    <property type="match status" value="1"/>
</dbReference>
<dbReference type="GO" id="GO:0005524">
    <property type="term" value="F:ATP binding"/>
    <property type="evidence" value="ECO:0007669"/>
    <property type="project" value="UniProtKB-KW"/>
</dbReference>
<dbReference type="SUPFAM" id="SSF111331">
    <property type="entry name" value="NAD kinase/diacylglycerol kinase-like"/>
    <property type="match status" value="1"/>
</dbReference>
<evidence type="ECO:0000256" key="2">
    <source>
        <dbReference type="ARBA" id="ARBA00022679"/>
    </source>
</evidence>
<dbReference type="EC" id="2.7.1.107" evidence="6"/>
<dbReference type="InterPro" id="IPR001206">
    <property type="entry name" value="Diacylglycerol_kinase_cat_dom"/>
</dbReference>
<keyword evidence="3 6" id="KW-0547">Nucleotide-binding</keyword>
<keyword evidence="2 6" id="KW-0808">Transferase</keyword>
<keyword evidence="9" id="KW-1185">Reference proteome</keyword>
<feature type="domain" description="DAGKc" evidence="7">
    <location>
        <begin position="24"/>
        <end position="158"/>
    </location>
</feature>
<dbReference type="InterPro" id="IPR037607">
    <property type="entry name" value="DGK"/>
</dbReference>
<accession>A0A9C7Q6W1</accession>
<dbReference type="SMART" id="SM00045">
    <property type="entry name" value="DAGKa"/>
    <property type="match status" value="1"/>
</dbReference>
<dbReference type="Pfam" id="PF00781">
    <property type="entry name" value="DAGK_cat"/>
    <property type="match status" value="1"/>
</dbReference>
<dbReference type="PANTHER" id="PTHR11255">
    <property type="entry name" value="DIACYLGLYCEROL KINASE"/>
    <property type="match status" value="1"/>
</dbReference>
<dbReference type="InterPro" id="IPR000756">
    <property type="entry name" value="Diacylglycerol_kin_accessory"/>
</dbReference>
<dbReference type="Pfam" id="PF00609">
    <property type="entry name" value="DAGK_acc"/>
    <property type="match status" value="1"/>
</dbReference>
<dbReference type="Gene3D" id="3.40.50.10330">
    <property type="entry name" value="Probable inorganic polyphosphate/atp-NAD kinase, domain 1"/>
    <property type="match status" value="1"/>
</dbReference>
<dbReference type="Gene3D" id="2.60.200.40">
    <property type="match status" value="1"/>
</dbReference>
<dbReference type="GO" id="GO:0004143">
    <property type="term" value="F:ATP-dependent diacylglycerol kinase activity"/>
    <property type="evidence" value="ECO:0007669"/>
    <property type="project" value="UniProtKB-EC"/>
</dbReference>
<dbReference type="EMBL" id="BQMJ01000077">
    <property type="protein sequence ID" value="GJQ15917.1"/>
    <property type="molecule type" value="Genomic_DNA"/>
</dbReference>
<reference evidence="8" key="1">
    <citation type="journal article" date="2022" name="Proc. Natl. Acad. Sci. U.S.A.">
        <title>Life cycle and functional genomics of the unicellular red alga Galdieria for elucidating algal and plant evolution and industrial use.</title>
        <authorList>
            <person name="Hirooka S."/>
            <person name="Itabashi T."/>
            <person name="Ichinose T.M."/>
            <person name="Onuma R."/>
            <person name="Fujiwara T."/>
            <person name="Yamashita S."/>
            <person name="Jong L.W."/>
            <person name="Tomita R."/>
            <person name="Iwane A.H."/>
            <person name="Miyagishima S.Y."/>
        </authorList>
    </citation>
    <scope>NUCLEOTIDE SEQUENCE</scope>
    <source>
        <strain evidence="8">NBRC 102759</strain>
    </source>
</reference>
<dbReference type="Proteomes" id="UP001061958">
    <property type="component" value="Unassembled WGS sequence"/>
</dbReference>
<dbReference type="GO" id="GO:0007200">
    <property type="term" value="P:phospholipase C-activating G protein-coupled receptor signaling pathway"/>
    <property type="evidence" value="ECO:0007669"/>
    <property type="project" value="InterPro"/>
</dbReference>
<evidence type="ECO:0000256" key="3">
    <source>
        <dbReference type="ARBA" id="ARBA00022741"/>
    </source>
</evidence>
<keyword evidence="5 6" id="KW-0067">ATP-binding</keyword>
<evidence type="ECO:0000313" key="8">
    <source>
        <dbReference type="EMBL" id="GJQ15917.1"/>
    </source>
</evidence>
<evidence type="ECO:0000256" key="4">
    <source>
        <dbReference type="ARBA" id="ARBA00022777"/>
    </source>
</evidence>
<comment type="similarity">
    <text evidence="1 6">Belongs to the eukaryotic diacylglycerol kinase family.</text>
</comment>
<evidence type="ECO:0000313" key="9">
    <source>
        <dbReference type="Proteomes" id="UP001061958"/>
    </source>
</evidence>
<protein>
    <recommendedName>
        <fullName evidence="6">Diacylglycerol kinase</fullName>
        <shortName evidence="6">DAG kinase</shortName>
        <ecNumber evidence="6">2.7.1.107</ecNumber>
    </recommendedName>
</protein>
<keyword evidence="4 6" id="KW-0418">Kinase</keyword>
<evidence type="ECO:0000256" key="5">
    <source>
        <dbReference type="ARBA" id="ARBA00022840"/>
    </source>
</evidence>
<dbReference type="AlphaFoldDB" id="A0A9C7Q6W1"/>
<comment type="catalytic activity">
    <reaction evidence="6">
        <text>a 1,2-diacyl-sn-glycerol + ATP = a 1,2-diacyl-sn-glycero-3-phosphate + ADP + H(+)</text>
        <dbReference type="Rhea" id="RHEA:10272"/>
        <dbReference type="ChEBI" id="CHEBI:15378"/>
        <dbReference type="ChEBI" id="CHEBI:17815"/>
        <dbReference type="ChEBI" id="CHEBI:30616"/>
        <dbReference type="ChEBI" id="CHEBI:58608"/>
        <dbReference type="ChEBI" id="CHEBI:456216"/>
        <dbReference type="EC" id="2.7.1.107"/>
    </reaction>
</comment>
<proteinExistence type="inferred from homology"/>
<reference evidence="8" key="2">
    <citation type="submission" date="2022-01" db="EMBL/GenBank/DDBJ databases">
        <authorList>
            <person name="Hirooka S."/>
            <person name="Miyagishima S.Y."/>
        </authorList>
    </citation>
    <scope>NUCLEOTIDE SEQUENCE</scope>
    <source>
        <strain evidence="8">NBRC 102759</strain>
    </source>
</reference>
<dbReference type="GO" id="GO:0016020">
    <property type="term" value="C:membrane"/>
    <property type="evidence" value="ECO:0007669"/>
    <property type="project" value="TreeGrafter"/>
</dbReference>
<evidence type="ECO:0000259" key="7">
    <source>
        <dbReference type="PROSITE" id="PS50146"/>
    </source>
</evidence>
<gene>
    <name evidence="8" type="ORF">GpartN1_g7708.t1</name>
</gene>
<dbReference type="PROSITE" id="PS50146">
    <property type="entry name" value="DAGK"/>
    <property type="match status" value="1"/>
</dbReference>
<comment type="caution">
    <text evidence="8">The sequence shown here is derived from an EMBL/GenBank/DDBJ whole genome shotgun (WGS) entry which is preliminary data.</text>
</comment>
<evidence type="ECO:0000256" key="1">
    <source>
        <dbReference type="ARBA" id="ARBA00009280"/>
    </source>
</evidence>
<evidence type="ECO:0000256" key="6">
    <source>
        <dbReference type="RuleBase" id="RU361128"/>
    </source>
</evidence>
<dbReference type="InterPro" id="IPR017438">
    <property type="entry name" value="ATP-NAD_kinase_N"/>
</dbReference>
<sequence length="368" mass="41739">MSNEYRYPSAALWNSCSQYCSHCKDAVLQLALINSTSGCQQGREFVDWFQQRLGEERVFLISSQQQVRNILEINICCSNWKIFVCGGDGTCNLVVQVLQFCPWNVCMIHIPTGTGNELARSLGWGGSCGNFMQLQRLVNYVEVAKIEAMDVWNVRVHTSYEESKTFRKPTCMIGFLSLGIDAQVELCFNESRWRNPSSYQYKWLNIAKYGWYGLQTMWKWLHIGGIYEFVDSFEVDNIPLNIPAHIQSIILLNLPSYGAGAFPIKQSSNSSNQWKIFGNDGVLEVVGISSLFHFLSLELGMSARKLGQGRSVSIRLKQSKLPLAIQVDGEPWSLRSGTIQITASDKKQHFALGPFYQKYSSHFVQFAE</sequence>
<name>A0A9C7Q6W1_9RHOD</name>